<dbReference type="InterPro" id="IPR013320">
    <property type="entry name" value="ConA-like_dom_sf"/>
</dbReference>
<dbReference type="GO" id="GO:0005975">
    <property type="term" value="P:carbohydrate metabolic process"/>
    <property type="evidence" value="ECO:0007669"/>
    <property type="project" value="InterPro"/>
</dbReference>
<dbReference type="Proteomes" id="UP000717515">
    <property type="component" value="Unassembled WGS sequence"/>
</dbReference>
<gene>
    <name evidence="5" type="ORF">KVV02_000972</name>
</gene>
<keyword evidence="2" id="KW-0326">Glycosidase</keyword>
<dbReference type="InterPro" id="IPR000757">
    <property type="entry name" value="Beta-glucanase-like"/>
</dbReference>
<evidence type="ECO:0000313" key="6">
    <source>
        <dbReference type="Proteomes" id="UP000717515"/>
    </source>
</evidence>
<feature type="domain" description="GH16" evidence="4">
    <location>
        <begin position="27"/>
        <end position="279"/>
    </location>
</feature>
<dbReference type="GO" id="GO:0004553">
    <property type="term" value="F:hydrolase activity, hydrolyzing O-glycosyl compounds"/>
    <property type="evidence" value="ECO:0007669"/>
    <property type="project" value="InterPro"/>
</dbReference>
<accession>A0A9P8D037</accession>
<evidence type="ECO:0000256" key="3">
    <source>
        <dbReference type="SAM" id="SignalP"/>
    </source>
</evidence>
<dbReference type="Gene3D" id="2.60.120.200">
    <property type="match status" value="1"/>
</dbReference>
<evidence type="ECO:0000259" key="4">
    <source>
        <dbReference type="PROSITE" id="PS51762"/>
    </source>
</evidence>
<dbReference type="PROSITE" id="PS51762">
    <property type="entry name" value="GH16_2"/>
    <property type="match status" value="1"/>
</dbReference>
<keyword evidence="1" id="KW-0378">Hydrolase</keyword>
<dbReference type="EMBL" id="JAIFTL010000023">
    <property type="protein sequence ID" value="KAG9326257.1"/>
    <property type="molecule type" value="Genomic_DNA"/>
</dbReference>
<feature type="signal peptide" evidence="3">
    <location>
        <begin position="1"/>
        <end position="25"/>
    </location>
</feature>
<evidence type="ECO:0000256" key="2">
    <source>
        <dbReference type="ARBA" id="ARBA00023295"/>
    </source>
</evidence>
<feature type="chain" id="PRO_5040253109" description="GH16 domain-containing protein" evidence="3">
    <location>
        <begin position="26"/>
        <end position="279"/>
    </location>
</feature>
<dbReference type="AlphaFoldDB" id="A0A9P8D037"/>
<sequence>MKSICSLTLLAALALSASNVASSAAVPEQSPSPYSQASTTRIDVNKNDPIATQGRRPKGFFEPLTLPNKTITRVRDPASAVTSKFYIPDNTGPSRWSCRYQSQEVKITEEGAVLSIGRNDDKKPYSCGELVHLDEAYYGTYSVDMISSNVRGHVTGFFLIANGISEIDMELTGLDSKYLWINVWKGSVQHPIKVPLGFDAAKDWHNYSFEWRKNFIAWYVDGKLIRKRKDVSTKDPNKTKYRLALNSWTHNDVDDWAGRFTMPKNRTVESKFRNLRYTP</sequence>
<proteinExistence type="predicted"/>
<dbReference type="Pfam" id="PF00722">
    <property type="entry name" value="Glyco_hydro_16"/>
    <property type="match status" value="1"/>
</dbReference>
<reference evidence="5" key="1">
    <citation type="submission" date="2021-07" db="EMBL/GenBank/DDBJ databases">
        <title>Draft genome of Mortierella alpina, strain LL118, isolated from an aspen leaf litter sample.</title>
        <authorList>
            <person name="Yang S."/>
            <person name="Vinatzer B.A."/>
        </authorList>
    </citation>
    <scope>NUCLEOTIDE SEQUENCE</scope>
    <source>
        <strain evidence="5">LL118</strain>
    </source>
</reference>
<organism evidence="5 6">
    <name type="scientific">Mortierella alpina</name>
    <name type="common">Oleaginous fungus</name>
    <name type="synonym">Mortierella renispora</name>
    <dbReference type="NCBI Taxonomy" id="64518"/>
    <lineage>
        <taxon>Eukaryota</taxon>
        <taxon>Fungi</taxon>
        <taxon>Fungi incertae sedis</taxon>
        <taxon>Mucoromycota</taxon>
        <taxon>Mortierellomycotina</taxon>
        <taxon>Mortierellomycetes</taxon>
        <taxon>Mortierellales</taxon>
        <taxon>Mortierellaceae</taxon>
        <taxon>Mortierella</taxon>
    </lineage>
</organism>
<comment type="caution">
    <text evidence="5">The sequence shown here is derived from an EMBL/GenBank/DDBJ whole genome shotgun (WGS) entry which is preliminary data.</text>
</comment>
<evidence type="ECO:0000313" key="5">
    <source>
        <dbReference type="EMBL" id="KAG9326257.1"/>
    </source>
</evidence>
<dbReference type="PANTHER" id="PTHR31062">
    <property type="entry name" value="XYLOGLUCAN ENDOTRANSGLUCOSYLASE/HYDROLASE PROTEIN 8-RELATED"/>
    <property type="match status" value="1"/>
</dbReference>
<protein>
    <recommendedName>
        <fullName evidence="4">GH16 domain-containing protein</fullName>
    </recommendedName>
</protein>
<evidence type="ECO:0000256" key="1">
    <source>
        <dbReference type="ARBA" id="ARBA00022801"/>
    </source>
</evidence>
<keyword evidence="3" id="KW-0732">Signal</keyword>
<dbReference type="SUPFAM" id="SSF49899">
    <property type="entry name" value="Concanavalin A-like lectins/glucanases"/>
    <property type="match status" value="1"/>
</dbReference>
<name>A0A9P8D037_MORAP</name>
<dbReference type="InterPro" id="IPR044791">
    <property type="entry name" value="Beta-glucanase/XTH"/>
</dbReference>